<feature type="signal peptide" evidence="1">
    <location>
        <begin position="1"/>
        <end position="21"/>
    </location>
</feature>
<dbReference type="Pfam" id="PF08238">
    <property type="entry name" value="Sel1"/>
    <property type="match status" value="3"/>
</dbReference>
<dbReference type="EMBL" id="JBJJXE010000001">
    <property type="protein sequence ID" value="MFL1731450.1"/>
    <property type="molecule type" value="Genomic_DNA"/>
</dbReference>
<dbReference type="SUPFAM" id="SSF81901">
    <property type="entry name" value="HCP-like"/>
    <property type="match status" value="1"/>
</dbReference>
<gene>
    <name evidence="2" type="ORF">ACJHVH_00315</name>
</gene>
<dbReference type="InterPro" id="IPR053301">
    <property type="entry name" value="F-box_motif"/>
</dbReference>
<feature type="chain" id="PRO_5046049125" evidence="1">
    <location>
        <begin position="22"/>
        <end position="194"/>
    </location>
</feature>
<dbReference type="SMART" id="SM00671">
    <property type="entry name" value="SEL1"/>
    <property type="match status" value="2"/>
</dbReference>
<keyword evidence="1" id="KW-0732">Signal</keyword>
<evidence type="ECO:0000313" key="2">
    <source>
        <dbReference type="EMBL" id="MFL1731450.1"/>
    </source>
</evidence>
<dbReference type="InterPro" id="IPR006597">
    <property type="entry name" value="Sel1-like"/>
</dbReference>
<reference evidence="2 3" key="1">
    <citation type="submission" date="2024-11" db="EMBL/GenBank/DDBJ databases">
        <title>First Report of Moraxella oculi in Brazil in an Infectious Bovine Keratoconjunctivitis Outbreak.</title>
        <authorList>
            <person name="Carvalho C.V."/>
            <person name="Domingues R."/>
            <person name="Coutinho C."/>
            <person name="Honorio N.T.B.S."/>
            <person name="Faza D.R.L.R."/>
            <person name="Carvalho W.A."/>
            <person name="Machado A.B.F."/>
            <person name="Martins M.F."/>
            <person name="Gaspar E.B."/>
        </authorList>
    </citation>
    <scope>NUCLEOTIDE SEQUENCE [LARGE SCALE GENOMIC DNA]</scope>
    <source>
        <strain evidence="2 3">2117LE</strain>
    </source>
</reference>
<evidence type="ECO:0000256" key="1">
    <source>
        <dbReference type="SAM" id="SignalP"/>
    </source>
</evidence>
<dbReference type="RefSeq" id="WP_407068352.1">
    <property type="nucleotide sequence ID" value="NZ_JBJJXE010000001.1"/>
</dbReference>
<accession>A0ABW8U4K0</accession>
<protein>
    <submittedName>
        <fullName evidence="2">Tetratricopeptide repeat protein</fullName>
    </submittedName>
</protein>
<comment type="caution">
    <text evidence="2">The sequence shown here is derived from an EMBL/GenBank/DDBJ whole genome shotgun (WGS) entry which is preliminary data.</text>
</comment>
<dbReference type="Proteomes" id="UP001624684">
    <property type="component" value="Unassembled WGS sequence"/>
</dbReference>
<organism evidence="2 3">
    <name type="scientific">Moraxella oculi</name>
    <dbReference type="NCBI Taxonomy" id="2940516"/>
    <lineage>
        <taxon>Bacteria</taxon>
        <taxon>Pseudomonadati</taxon>
        <taxon>Pseudomonadota</taxon>
        <taxon>Gammaproteobacteria</taxon>
        <taxon>Moraxellales</taxon>
        <taxon>Moraxellaceae</taxon>
        <taxon>Moraxella</taxon>
    </lineage>
</organism>
<name>A0ABW8U4K0_9GAMM</name>
<dbReference type="InterPro" id="IPR011990">
    <property type="entry name" value="TPR-like_helical_dom_sf"/>
</dbReference>
<keyword evidence="3" id="KW-1185">Reference proteome</keyword>
<dbReference type="Gene3D" id="1.25.40.10">
    <property type="entry name" value="Tetratricopeptide repeat domain"/>
    <property type="match status" value="1"/>
</dbReference>
<evidence type="ECO:0000313" key="3">
    <source>
        <dbReference type="Proteomes" id="UP001624684"/>
    </source>
</evidence>
<proteinExistence type="predicted"/>
<dbReference type="PANTHER" id="PTHR45088:SF1">
    <property type="entry name" value="OS04G0476000 PROTEIN"/>
    <property type="match status" value="1"/>
</dbReference>
<sequence>MKTLKIALYSALLGLSVATHAQITTTIDSFHGSDFEHMDINRLNAKASQGNHHAQFFLAKRLQKGEGVAKDPSLAAYWYTRAALQNASPAQLNLGLMYLRGEGVKADMNEARQWLEKAAHLGDNRASYALAILDEREKRFVDAYKWYELSSRDGMLDQNIKNKAQTKIGQLALNLSSSDIEQAKNNANHWFQNQ</sequence>
<dbReference type="PANTHER" id="PTHR45088">
    <property type="entry name" value="OSJNBA0022H21.17 PROTEIN"/>
    <property type="match status" value="1"/>
</dbReference>